<accession>A0ABU5ED49</accession>
<keyword evidence="3 5" id="KW-0067">ATP-binding</keyword>
<organism evidence="5 6">
    <name type="scientific">Dongia soli</name>
    <dbReference type="NCBI Taxonomy" id="600628"/>
    <lineage>
        <taxon>Bacteria</taxon>
        <taxon>Pseudomonadati</taxon>
        <taxon>Pseudomonadota</taxon>
        <taxon>Alphaproteobacteria</taxon>
        <taxon>Rhodospirillales</taxon>
        <taxon>Dongiaceae</taxon>
        <taxon>Dongia</taxon>
    </lineage>
</organism>
<dbReference type="NCBIfam" id="TIGR03411">
    <property type="entry name" value="urea_trans_UrtD"/>
    <property type="match status" value="1"/>
</dbReference>
<dbReference type="InterPro" id="IPR017781">
    <property type="entry name" value="ABC_transptr_urea_ATP-bd_UrtD"/>
</dbReference>
<evidence type="ECO:0000256" key="3">
    <source>
        <dbReference type="ARBA" id="ARBA00022840"/>
    </source>
</evidence>
<dbReference type="Pfam" id="PF12399">
    <property type="entry name" value="BCA_ABC_TP_C"/>
    <property type="match status" value="1"/>
</dbReference>
<dbReference type="PANTHER" id="PTHR45772:SF8">
    <property type="entry name" value="HIGH-AFFINITY BRANCHED-CHAIN AMINO ACID TRANSPORT ATP-BINDING PROTEIN"/>
    <property type="match status" value="1"/>
</dbReference>
<keyword evidence="1" id="KW-0813">Transport</keyword>
<dbReference type="SMART" id="SM00382">
    <property type="entry name" value="AAA"/>
    <property type="match status" value="1"/>
</dbReference>
<dbReference type="InterPro" id="IPR032823">
    <property type="entry name" value="BCA_ABC_TP_C"/>
</dbReference>
<dbReference type="Proteomes" id="UP001279642">
    <property type="component" value="Unassembled WGS sequence"/>
</dbReference>
<dbReference type="PROSITE" id="PS50893">
    <property type="entry name" value="ABC_TRANSPORTER_2"/>
    <property type="match status" value="1"/>
</dbReference>
<dbReference type="Gene3D" id="3.40.50.300">
    <property type="entry name" value="P-loop containing nucleotide triphosphate hydrolases"/>
    <property type="match status" value="1"/>
</dbReference>
<evidence type="ECO:0000313" key="5">
    <source>
        <dbReference type="EMBL" id="MDY0883749.1"/>
    </source>
</evidence>
<dbReference type="EMBL" id="JAXCLW010000003">
    <property type="protein sequence ID" value="MDY0883749.1"/>
    <property type="molecule type" value="Genomic_DNA"/>
</dbReference>
<dbReference type="InterPro" id="IPR003593">
    <property type="entry name" value="AAA+_ATPase"/>
</dbReference>
<comment type="caution">
    <text evidence="5">The sequence shown here is derived from an EMBL/GenBank/DDBJ whole genome shotgun (WGS) entry which is preliminary data.</text>
</comment>
<dbReference type="CDD" id="cd03219">
    <property type="entry name" value="ABC_Mj1267_LivG_branched"/>
    <property type="match status" value="1"/>
</dbReference>
<evidence type="ECO:0000256" key="1">
    <source>
        <dbReference type="ARBA" id="ARBA00022448"/>
    </source>
</evidence>
<dbReference type="SUPFAM" id="SSF52540">
    <property type="entry name" value="P-loop containing nucleoside triphosphate hydrolases"/>
    <property type="match status" value="1"/>
</dbReference>
<dbReference type="RefSeq" id="WP_320508816.1">
    <property type="nucleotide sequence ID" value="NZ_JAXCLW010000003.1"/>
</dbReference>
<dbReference type="InterPro" id="IPR027417">
    <property type="entry name" value="P-loop_NTPase"/>
</dbReference>
<dbReference type="InterPro" id="IPR003439">
    <property type="entry name" value="ABC_transporter-like_ATP-bd"/>
</dbReference>
<gene>
    <name evidence="5" type="primary">urtD</name>
    <name evidence="5" type="ORF">SMD27_12925</name>
</gene>
<dbReference type="Pfam" id="PF00005">
    <property type="entry name" value="ABC_tran"/>
    <property type="match status" value="1"/>
</dbReference>
<proteinExistence type="predicted"/>
<feature type="domain" description="ABC transporter" evidence="4">
    <location>
        <begin position="19"/>
        <end position="258"/>
    </location>
</feature>
<keyword evidence="6" id="KW-1185">Reference proteome</keyword>
<sequence>MQEISCTGDESQAGMPWALETADLTVKFDEFPAVNGVNLKVGTGELRVIIGANGAGKSTLLDLICGKTRPTSGTILLRGRDVTGIGEAQIARAGIGRKFQTPTVFKSMSVWENLQVAGNKHFGVSRNFFCRTDSSPAEQQGKVIDQIGLGSLLHRSAAELSHGQLQWLELGMLLIQSPSILLLDEPTAGMTTEETDKTADIIRSLAGNHTILVIEHDMAFVRQICRKITVLHQGRILAEGTAEEIERNADVIQAYLGSATVSHA</sequence>
<dbReference type="GO" id="GO:0005524">
    <property type="term" value="F:ATP binding"/>
    <property type="evidence" value="ECO:0007669"/>
    <property type="project" value="UniProtKB-KW"/>
</dbReference>
<name>A0ABU5ED49_9PROT</name>
<evidence type="ECO:0000256" key="2">
    <source>
        <dbReference type="ARBA" id="ARBA00022741"/>
    </source>
</evidence>
<evidence type="ECO:0000259" key="4">
    <source>
        <dbReference type="PROSITE" id="PS50893"/>
    </source>
</evidence>
<dbReference type="InterPro" id="IPR051120">
    <property type="entry name" value="ABC_AA/LPS_Transport"/>
</dbReference>
<evidence type="ECO:0000313" key="6">
    <source>
        <dbReference type="Proteomes" id="UP001279642"/>
    </source>
</evidence>
<protein>
    <submittedName>
        <fullName evidence="5">Urea ABC transporter ATP-binding protein UrtD</fullName>
    </submittedName>
</protein>
<keyword evidence="2" id="KW-0547">Nucleotide-binding</keyword>
<reference evidence="5 6" key="1">
    <citation type="journal article" date="2016" name="Antonie Van Leeuwenhoek">
        <title>Dongia soli sp. nov., isolated from soil from Dokdo, Korea.</title>
        <authorList>
            <person name="Kim D.U."/>
            <person name="Lee H."/>
            <person name="Kim H."/>
            <person name="Kim S.G."/>
            <person name="Ka J.O."/>
        </authorList>
    </citation>
    <scope>NUCLEOTIDE SEQUENCE [LARGE SCALE GENOMIC DNA]</scope>
    <source>
        <strain evidence="5 6">D78</strain>
    </source>
</reference>
<dbReference type="PANTHER" id="PTHR45772">
    <property type="entry name" value="CONSERVED COMPONENT OF ABC TRANSPORTER FOR NATURAL AMINO ACIDS-RELATED"/>
    <property type="match status" value="1"/>
</dbReference>